<keyword evidence="2" id="KW-1185">Reference proteome</keyword>
<sequence length="145" mass="15927">MDNSTAWLPVGTGNLCWQQLSEQFVATSLDAVSLAKKLDMFQGITIKKVDVHDIMNRTRTPITASQAVGSSTRADPSRIECRSKLARGGPGDQMAEKIRRPKTECSCLAMHPPIAAAPVRDEEIRSHRSLVGARSDLATGWKIRR</sequence>
<protein>
    <submittedName>
        <fullName evidence="1">Uncharacterized protein</fullName>
    </submittedName>
</protein>
<name>A0AA88AIX0_FICCA</name>
<gene>
    <name evidence="1" type="ORF">TIFTF001_014013</name>
</gene>
<reference evidence="1" key="1">
    <citation type="submission" date="2023-07" db="EMBL/GenBank/DDBJ databases">
        <title>draft genome sequence of fig (Ficus carica).</title>
        <authorList>
            <person name="Takahashi T."/>
            <person name="Nishimura K."/>
        </authorList>
    </citation>
    <scope>NUCLEOTIDE SEQUENCE</scope>
</reference>
<dbReference type="EMBL" id="BTGU01000019">
    <property type="protein sequence ID" value="GMN44821.1"/>
    <property type="molecule type" value="Genomic_DNA"/>
</dbReference>
<dbReference type="AlphaFoldDB" id="A0AA88AIX0"/>
<evidence type="ECO:0000313" key="1">
    <source>
        <dbReference type="EMBL" id="GMN44821.1"/>
    </source>
</evidence>
<proteinExistence type="predicted"/>
<dbReference type="Proteomes" id="UP001187192">
    <property type="component" value="Unassembled WGS sequence"/>
</dbReference>
<accession>A0AA88AIX0</accession>
<evidence type="ECO:0000313" key="2">
    <source>
        <dbReference type="Proteomes" id="UP001187192"/>
    </source>
</evidence>
<organism evidence="1 2">
    <name type="scientific">Ficus carica</name>
    <name type="common">Common fig</name>
    <dbReference type="NCBI Taxonomy" id="3494"/>
    <lineage>
        <taxon>Eukaryota</taxon>
        <taxon>Viridiplantae</taxon>
        <taxon>Streptophyta</taxon>
        <taxon>Embryophyta</taxon>
        <taxon>Tracheophyta</taxon>
        <taxon>Spermatophyta</taxon>
        <taxon>Magnoliopsida</taxon>
        <taxon>eudicotyledons</taxon>
        <taxon>Gunneridae</taxon>
        <taxon>Pentapetalae</taxon>
        <taxon>rosids</taxon>
        <taxon>fabids</taxon>
        <taxon>Rosales</taxon>
        <taxon>Moraceae</taxon>
        <taxon>Ficeae</taxon>
        <taxon>Ficus</taxon>
    </lineage>
</organism>
<comment type="caution">
    <text evidence="1">The sequence shown here is derived from an EMBL/GenBank/DDBJ whole genome shotgun (WGS) entry which is preliminary data.</text>
</comment>